<feature type="region of interest" description="Disordered" evidence="5">
    <location>
        <begin position="1237"/>
        <end position="1284"/>
    </location>
</feature>
<dbReference type="RefSeq" id="WP_284585800.1">
    <property type="nucleotide sequence ID" value="NZ_JASNVK010000003.1"/>
</dbReference>
<dbReference type="InterPro" id="IPR050091">
    <property type="entry name" value="PKS_NRPS_Biosynth_Enz"/>
</dbReference>
<dbReference type="PANTHER" id="PTHR43775">
    <property type="entry name" value="FATTY ACID SYNTHASE"/>
    <property type="match status" value="1"/>
</dbReference>
<dbReference type="Pfam" id="PF00698">
    <property type="entry name" value="Acyl_transf_1"/>
    <property type="match status" value="1"/>
</dbReference>
<evidence type="ECO:0000256" key="1">
    <source>
        <dbReference type="ARBA" id="ARBA00022450"/>
    </source>
</evidence>
<sequence>MTVEQLKSWLTEWVVKVTDLPVEEVSENKPLEALGLSSRDAVILSGELETLLDTRLDPTIAYEYPTIASLAQRLVDGPAEGSARASAAQQSYERADVAGAANGARGGADAFGGDIAIVGMSARFPQADGLDEYWQLLAEGRTATGELPLGRWSEYQSDPVMSEKMGKINLSGGYLDDIASFDPEFFGLSPIEATNMDPQQRIMLELTWHALENAHLPANELKGTSVGVFMGSSNNDYGMLITADPAEAHPYALTGTSSAVIPNRISYAFDFRGPSLNVDTACSSSLVSVHQAVRELRYGSCDVAVAGGVNILASPFVSTAFGELGVISPSGAIHAFSDDADGFVRADGAGVVVLKRLADAEAAGDEILAVIKGSATNSDGHSNGLTAPNPEAQIDVLRRAYADAGVDPATVDYVETHGTGTILGDPIEASALGAVLGPRRETDTLIGSVKSNIGHSESAAGIASLIKVVLAIQNDTLPPSVNFSEPNRYIDFEKERLEVVEDPREWPSDNKIAGISGFGFGGTNAHVVVQKYDAASTAQDAAPDVAVATETQPRLNSDNVVLPISGMVPSRRRQAAGDLADYLEQAQDNKDFALTAVARTLAKRNHGRSRAAVVAADAAEAIKRLRKLAEGKAATATVSGDAPESPGPVFVYSGFGSQHRKMVKDLLEQSPQFAARMAELDEIVDFEGGWSVLELVRDDEQTYNTETAQVAITAIQIALTDLLAQCGARPAAVIGMSMGEIAAAYAAGGLRAEDAMLIACHRARLMGEGESALTDDAQGAMAVVELSAQQIADYAEQEEFAGVEPAVYAGPGMTTVGGPQAAILRLVDKLEDEGKFARALDVKGAGHTSMVEPLLGELEAAIAGIEPAPLHTPLFSSVDQIHHQRGAVVHNEDYWLHMTRQPVHFQDAVASAFAHGHNTMVEISPNPVALMGMMNTAFSVDKANAKLLKTLKRKEDSANNLVDLLAQLYVLGQPVDFSQLYGSGEYAAVPNTRFKKQRYWTNARPSAGAAGLPGTRVNLPDGRTAFSVDADQVPSALALLEAAAEAMQPGAQLVAVEEPRTLPAQGELTTIAQRNVGGVALTVHDMTAGVVVAEGFATTLALADGGGGGAHAQSQNLGVAPIPESPLAAGAAAGTNDAAAGNNLGMPGADSAVRWDPETETVEERLRAIVSESMGYDAEDLPGELPLIDLGLDSLMGMRIKNRVENDFQIPPLQVQALRDASVADVVAMVNQAVAEKHGSAGHTSAEQSSTEQSEQPGQPDQSEQPEQSDQREQSYATQAEGVGVAPRDAAERLVFATWASLTGRAAAGVTSTLPEISGEVAGKIAERLSERSGTEVDAELVGKAENLEEIANVVREGLETDVEGNIRVLREGSADAPVVFMFHPAGGSSVVYQPLARRLPQEISVYGVERREGSLEERVTDYLGDIRKYAKGRPVILGGWSFGGALAYEAASQLLADASHGIDLAYIALLDTTQPSEPIPDTLDETKARWERYAAFAERTYGLDFPVPYELLETAGEEALMQMLEQFLASSDASEHGLSAGVLEHQRASFVDNMILGKLDFARWADVDLPVLLFRAERMHDGAIELEPRYANIDPDGGWGAIVDELEIVQLPGDHLAVPDEPAIGIVAEHMDRWMKSKIPAAREEH</sequence>
<dbReference type="Gene3D" id="1.10.1200.10">
    <property type="entry name" value="ACP-like"/>
    <property type="match status" value="2"/>
</dbReference>
<dbReference type="InterPro" id="IPR001227">
    <property type="entry name" value="Ac_transferase_dom_sf"/>
</dbReference>
<name>A0ABT7G0G4_9CORY</name>
<evidence type="ECO:0000259" key="6">
    <source>
        <dbReference type="PROSITE" id="PS50075"/>
    </source>
</evidence>
<dbReference type="Gene3D" id="3.40.47.10">
    <property type="match status" value="1"/>
</dbReference>
<proteinExistence type="predicted"/>
<dbReference type="InterPro" id="IPR016039">
    <property type="entry name" value="Thiolase-like"/>
</dbReference>
<dbReference type="Pfam" id="PF16197">
    <property type="entry name" value="KAsynt_C_assoc"/>
    <property type="match status" value="1"/>
</dbReference>
<dbReference type="SUPFAM" id="SSF52151">
    <property type="entry name" value="FabD/lysophospholipase-like"/>
    <property type="match status" value="1"/>
</dbReference>
<dbReference type="Gene3D" id="3.40.50.1820">
    <property type="entry name" value="alpha/beta hydrolase"/>
    <property type="match status" value="1"/>
</dbReference>
<dbReference type="InterPro" id="IPR018201">
    <property type="entry name" value="Ketoacyl_synth_AS"/>
</dbReference>
<dbReference type="Pfam" id="PF23297">
    <property type="entry name" value="ACP_SdgA_C"/>
    <property type="match status" value="1"/>
</dbReference>
<organism evidence="8 9">
    <name type="scientific">Corynebacterium propinquum</name>
    <dbReference type="NCBI Taxonomy" id="43769"/>
    <lineage>
        <taxon>Bacteria</taxon>
        <taxon>Bacillati</taxon>
        <taxon>Actinomycetota</taxon>
        <taxon>Actinomycetes</taxon>
        <taxon>Mycobacteriales</taxon>
        <taxon>Corynebacteriaceae</taxon>
        <taxon>Corynebacterium</taxon>
    </lineage>
</organism>
<dbReference type="InterPro" id="IPR016036">
    <property type="entry name" value="Malonyl_transacylase_ACP-bd"/>
</dbReference>
<dbReference type="SMART" id="SM00823">
    <property type="entry name" value="PKS_PP"/>
    <property type="match status" value="2"/>
</dbReference>
<keyword evidence="4" id="KW-0511">Multifunctional enzyme</keyword>
<feature type="compositionally biased region" description="Polar residues" evidence="5">
    <location>
        <begin position="1257"/>
        <end position="1278"/>
    </location>
</feature>
<feature type="compositionally biased region" description="Low complexity" evidence="5">
    <location>
        <begin position="1247"/>
        <end position="1256"/>
    </location>
</feature>
<dbReference type="InterPro" id="IPR001031">
    <property type="entry name" value="Thioesterase"/>
</dbReference>
<dbReference type="SMART" id="SM00825">
    <property type="entry name" value="PKS_KS"/>
    <property type="match status" value="1"/>
</dbReference>
<dbReference type="InterPro" id="IPR014031">
    <property type="entry name" value="Ketoacyl_synth_C"/>
</dbReference>
<dbReference type="Pfam" id="PF00550">
    <property type="entry name" value="PP-binding"/>
    <property type="match status" value="1"/>
</dbReference>
<keyword evidence="9" id="KW-1185">Reference proteome</keyword>
<dbReference type="InterPro" id="IPR053778">
    <property type="entry name" value="Pks13"/>
</dbReference>
<dbReference type="EMBL" id="JASNVK010000003">
    <property type="protein sequence ID" value="MDK4300215.1"/>
    <property type="molecule type" value="Genomic_DNA"/>
</dbReference>
<dbReference type="PROSITE" id="PS50075">
    <property type="entry name" value="CARRIER"/>
    <property type="match status" value="2"/>
</dbReference>
<evidence type="ECO:0000256" key="4">
    <source>
        <dbReference type="ARBA" id="ARBA00023268"/>
    </source>
</evidence>
<feature type="domain" description="Ketosynthase family 3 (KS3)" evidence="7">
    <location>
        <begin position="112"/>
        <end position="531"/>
    </location>
</feature>
<dbReference type="InterPro" id="IPR009081">
    <property type="entry name" value="PP-bd_ACP"/>
</dbReference>
<dbReference type="PROSITE" id="PS00606">
    <property type="entry name" value="KS3_1"/>
    <property type="match status" value="1"/>
</dbReference>
<dbReference type="PROSITE" id="PS52004">
    <property type="entry name" value="KS3_2"/>
    <property type="match status" value="1"/>
</dbReference>
<dbReference type="InterPro" id="IPR032821">
    <property type="entry name" value="PKS_assoc"/>
</dbReference>
<dbReference type="NCBIfam" id="NF040607">
    <property type="entry name" value="mycolic_Pks13"/>
    <property type="match status" value="1"/>
</dbReference>
<dbReference type="InterPro" id="IPR020802">
    <property type="entry name" value="TesA-like"/>
</dbReference>
<dbReference type="SUPFAM" id="SSF47336">
    <property type="entry name" value="ACP-like"/>
    <property type="match status" value="2"/>
</dbReference>
<dbReference type="InterPro" id="IPR016035">
    <property type="entry name" value="Acyl_Trfase/lysoPLipase"/>
</dbReference>
<evidence type="ECO:0000313" key="9">
    <source>
        <dbReference type="Proteomes" id="UP001243856"/>
    </source>
</evidence>
<dbReference type="CDD" id="cd00833">
    <property type="entry name" value="PKS"/>
    <property type="match status" value="1"/>
</dbReference>
<evidence type="ECO:0000313" key="8">
    <source>
        <dbReference type="EMBL" id="MDK4300215.1"/>
    </source>
</evidence>
<dbReference type="Pfam" id="PF02801">
    <property type="entry name" value="Ketoacyl-synt_C"/>
    <property type="match status" value="1"/>
</dbReference>
<dbReference type="SUPFAM" id="SSF53474">
    <property type="entry name" value="alpha/beta-Hydrolases"/>
    <property type="match status" value="1"/>
</dbReference>
<gene>
    <name evidence="8" type="primary">pks13</name>
    <name evidence="8" type="ORF">QPX45_02950</name>
</gene>
<dbReference type="Pfam" id="PF00975">
    <property type="entry name" value="Thioesterase"/>
    <property type="match status" value="1"/>
</dbReference>
<dbReference type="Proteomes" id="UP001243856">
    <property type="component" value="Unassembled WGS sequence"/>
</dbReference>
<keyword evidence="2" id="KW-0597">Phosphoprotein</keyword>
<dbReference type="SMART" id="SM00827">
    <property type="entry name" value="PKS_AT"/>
    <property type="match status" value="1"/>
</dbReference>
<dbReference type="Gene3D" id="3.30.70.250">
    <property type="entry name" value="Malonyl-CoA ACP transacylase, ACP-binding"/>
    <property type="match status" value="1"/>
</dbReference>
<dbReference type="SMART" id="SM00824">
    <property type="entry name" value="PKS_TE"/>
    <property type="match status" value="1"/>
</dbReference>
<feature type="domain" description="Carrier" evidence="6">
    <location>
        <begin position="1"/>
        <end position="78"/>
    </location>
</feature>
<dbReference type="SUPFAM" id="SSF53901">
    <property type="entry name" value="Thiolase-like"/>
    <property type="match status" value="1"/>
</dbReference>
<dbReference type="SUPFAM" id="SSF55048">
    <property type="entry name" value="Probable ACP-binding domain of malonyl-CoA ACP transacylase"/>
    <property type="match status" value="1"/>
</dbReference>
<comment type="caution">
    <text evidence="8">The sequence shown here is derived from an EMBL/GenBank/DDBJ whole genome shotgun (WGS) entry which is preliminary data.</text>
</comment>
<dbReference type="InterPro" id="IPR014043">
    <property type="entry name" value="Acyl_transferase_dom"/>
</dbReference>
<evidence type="ECO:0000259" key="7">
    <source>
        <dbReference type="PROSITE" id="PS52004"/>
    </source>
</evidence>
<dbReference type="PANTHER" id="PTHR43775:SF37">
    <property type="entry name" value="SI:DKEY-61P9.11"/>
    <property type="match status" value="1"/>
</dbReference>
<reference evidence="8 9" key="1">
    <citation type="submission" date="2023-05" db="EMBL/GenBank/DDBJ databases">
        <title>Metabolic capabilities are highly conserved among human nasal-associated Corynebacterium species in pangenomic analyses.</title>
        <authorList>
            <person name="Tran T.H."/>
            <person name="Roberts A.Q."/>
            <person name="Escapa I.F."/>
            <person name="Gao W."/>
            <person name="Conlan S."/>
            <person name="Kong H."/>
            <person name="Segre J.A."/>
            <person name="Kelly M.S."/>
            <person name="Lemon K.P."/>
        </authorList>
    </citation>
    <scope>NUCLEOTIDE SEQUENCE [LARGE SCALE GENOMIC DNA]</scope>
    <source>
        <strain evidence="8 9">KPL2811</strain>
    </source>
</reference>
<protein>
    <submittedName>
        <fullName evidence="8">Polyketide synthase Pks13</fullName>
    </submittedName>
</protein>
<accession>A0ABT7G0G4</accession>
<keyword evidence="1" id="KW-0596">Phosphopantetheine</keyword>
<evidence type="ECO:0000256" key="3">
    <source>
        <dbReference type="ARBA" id="ARBA00022679"/>
    </source>
</evidence>
<dbReference type="InterPro" id="IPR020806">
    <property type="entry name" value="PKS_PP-bd"/>
</dbReference>
<feature type="domain" description="Carrier" evidence="6">
    <location>
        <begin position="1157"/>
        <end position="1234"/>
    </location>
</feature>
<dbReference type="InterPro" id="IPR029058">
    <property type="entry name" value="AB_hydrolase_fold"/>
</dbReference>
<dbReference type="InterPro" id="IPR020841">
    <property type="entry name" value="PKS_Beta-ketoAc_synthase_dom"/>
</dbReference>
<dbReference type="InterPro" id="IPR036736">
    <property type="entry name" value="ACP-like_sf"/>
</dbReference>
<dbReference type="Pfam" id="PF00109">
    <property type="entry name" value="ketoacyl-synt"/>
    <property type="match status" value="1"/>
</dbReference>
<keyword evidence="3" id="KW-0808">Transferase</keyword>
<evidence type="ECO:0000256" key="5">
    <source>
        <dbReference type="SAM" id="MobiDB-lite"/>
    </source>
</evidence>
<dbReference type="Gene3D" id="3.40.366.10">
    <property type="entry name" value="Malonyl-Coenzyme A Acyl Carrier Protein, domain 2"/>
    <property type="match status" value="1"/>
</dbReference>
<evidence type="ECO:0000256" key="2">
    <source>
        <dbReference type="ARBA" id="ARBA00022553"/>
    </source>
</evidence>
<dbReference type="InterPro" id="IPR014030">
    <property type="entry name" value="Ketoacyl_synth_N"/>
</dbReference>